<sequence length="166" mass="19339">MSDTQPALSARYYLNLEESQDGFKLATFGKKQISQFLTPLVSIGIMVWGIYLGLEGVGKYYVCLGAFFLILQMLMRYWFLPMMFKRQFVKYQFGKSEQGIELFQDYMELFSSGRPKQVHHYSDVDKFAEGKLTYMIELKNRTVVIVPKRAFATPADQTIFINTFKK</sequence>
<dbReference type="KEGG" id="agu:AS4_38610"/>
<dbReference type="GeneID" id="67745886"/>
<organism evidence="2 3">
    <name type="scientific">Acinetobacter guillouiae</name>
    <name type="common">Acinetobacter genomosp. 11</name>
    <dbReference type="NCBI Taxonomy" id="106649"/>
    <lineage>
        <taxon>Bacteria</taxon>
        <taxon>Pseudomonadati</taxon>
        <taxon>Pseudomonadota</taxon>
        <taxon>Gammaproteobacteria</taxon>
        <taxon>Moraxellales</taxon>
        <taxon>Moraxellaceae</taxon>
        <taxon>Acinetobacter</taxon>
    </lineage>
</organism>
<evidence type="ECO:0000313" key="2">
    <source>
        <dbReference type="EMBL" id="MCF0266328.1"/>
    </source>
</evidence>
<dbReference type="AlphaFoldDB" id="A0A077L4T0"/>
<dbReference type="Pfam" id="PF14317">
    <property type="entry name" value="YcxB"/>
    <property type="match status" value="1"/>
</dbReference>
<reference evidence="2" key="1">
    <citation type="submission" date="2021-07" db="EMBL/GenBank/DDBJ databases">
        <authorList>
            <person name="Fernandez M."/>
            <person name="Pereira P."/>
            <person name="Torres Tejerizo G.A."/>
            <person name="Gonzalez P."/>
            <person name="Agostini E."/>
        </authorList>
    </citation>
    <scope>NUCLEOTIDE SEQUENCE</scope>
    <source>
        <strain evidence="2">SFC 500-1A</strain>
    </source>
</reference>
<evidence type="ECO:0000313" key="3">
    <source>
        <dbReference type="Proteomes" id="UP000887320"/>
    </source>
</evidence>
<accession>A0A077L4T0</accession>
<evidence type="ECO:0000259" key="1">
    <source>
        <dbReference type="Pfam" id="PF14317"/>
    </source>
</evidence>
<dbReference type="STRING" id="106649.GCA_000829655_02568"/>
<dbReference type="EMBL" id="JAHWXT010000007">
    <property type="protein sequence ID" value="MCF0266328.1"/>
    <property type="molecule type" value="Genomic_DNA"/>
</dbReference>
<proteinExistence type="predicted"/>
<protein>
    <submittedName>
        <fullName evidence="2">YcxB family protein</fullName>
    </submittedName>
</protein>
<name>A0A077L4T0_ACIGI</name>
<comment type="caution">
    <text evidence="2">The sequence shown here is derived from an EMBL/GenBank/DDBJ whole genome shotgun (WGS) entry which is preliminary data.</text>
</comment>
<gene>
    <name evidence="2" type="ORF">KW868_17895</name>
</gene>
<dbReference type="Proteomes" id="UP000887320">
    <property type="component" value="Unassembled WGS sequence"/>
</dbReference>
<dbReference type="InterPro" id="IPR025588">
    <property type="entry name" value="YcxB-like_C"/>
</dbReference>
<feature type="domain" description="YcxB-like C-terminal" evidence="1">
    <location>
        <begin position="116"/>
        <end position="161"/>
    </location>
</feature>
<dbReference type="RefSeq" id="WP_004816919.1">
    <property type="nucleotide sequence ID" value="NZ_AP014630.1"/>
</dbReference>